<gene>
    <name evidence="5" type="ORF">E8E13_008639</name>
</gene>
<dbReference type="Pfam" id="PF05383">
    <property type="entry name" value="La"/>
    <property type="match status" value="1"/>
</dbReference>
<feature type="compositionally biased region" description="Polar residues" evidence="3">
    <location>
        <begin position="184"/>
        <end position="196"/>
    </location>
</feature>
<dbReference type="SMART" id="SM00715">
    <property type="entry name" value="LA"/>
    <property type="match status" value="1"/>
</dbReference>
<evidence type="ECO:0000256" key="1">
    <source>
        <dbReference type="ARBA" id="ARBA00022884"/>
    </source>
</evidence>
<dbReference type="InterPro" id="IPR006607">
    <property type="entry name" value="DM15"/>
</dbReference>
<reference evidence="5" key="1">
    <citation type="submission" date="2019-04" db="EMBL/GenBank/DDBJ databases">
        <title>Sequencing of skin fungus with MAO and IRED activity.</title>
        <authorList>
            <person name="Marsaioli A.J."/>
            <person name="Bonatto J.M.C."/>
            <person name="Reis Junior O."/>
        </authorList>
    </citation>
    <scope>NUCLEOTIDE SEQUENCE</scope>
    <source>
        <strain evidence="5">30M1</strain>
    </source>
</reference>
<feature type="domain" description="HTH La-type RNA-binding" evidence="4">
    <location>
        <begin position="618"/>
        <end position="712"/>
    </location>
</feature>
<dbReference type="SUPFAM" id="SSF46785">
    <property type="entry name" value="Winged helix' DNA-binding domain"/>
    <property type="match status" value="1"/>
</dbReference>
<feature type="compositionally biased region" description="Polar residues" evidence="3">
    <location>
        <begin position="472"/>
        <end position="482"/>
    </location>
</feature>
<evidence type="ECO:0000259" key="4">
    <source>
        <dbReference type="PROSITE" id="PS50961"/>
    </source>
</evidence>
<dbReference type="GO" id="GO:0005829">
    <property type="term" value="C:cytosol"/>
    <property type="evidence" value="ECO:0007669"/>
    <property type="project" value="TreeGrafter"/>
</dbReference>
<dbReference type="GO" id="GO:0045727">
    <property type="term" value="P:positive regulation of translation"/>
    <property type="evidence" value="ECO:0007669"/>
    <property type="project" value="TreeGrafter"/>
</dbReference>
<evidence type="ECO:0000256" key="2">
    <source>
        <dbReference type="PROSITE-ProRule" id="PRU00332"/>
    </source>
</evidence>
<feature type="compositionally biased region" description="Polar residues" evidence="3">
    <location>
        <begin position="740"/>
        <end position="754"/>
    </location>
</feature>
<feature type="compositionally biased region" description="Basic and acidic residues" evidence="3">
    <location>
        <begin position="135"/>
        <end position="176"/>
    </location>
</feature>
<dbReference type="InterPro" id="IPR036390">
    <property type="entry name" value="WH_DNA-bd_sf"/>
</dbReference>
<accession>A0A9P4TBP6</accession>
<dbReference type="OrthoDB" id="340227at2759"/>
<dbReference type="Proteomes" id="UP000801428">
    <property type="component" value="Unassembled WGS sequence"/>
</dbReference>
<dbReference type="GO" id="GO:0010494">
    <property type="term" value="C:cytoplasmic stress granule"/>
    <property type="evidence" value="ECO:0007669"/>
    <property type="project" value="TreeGrafter"/>
</dbReference>
<feature type="region of interest" description="Disordered" evidence="3">
    <location>
        <begin position="832"/>
        <end position="866"/>
    </location>
</feature>
<dbReference type="PANTHER" id="PTHR22792:SF132">
    <property type="entry name" value="LA-RELATED PROTEIN 1"/>
    <property type="match status" value="1"/>
</dbReference>
<dbReference type="PROSITE" id="PS50961">
    <property type="entry name" value="HTH_LA"/>
    <property type="match status" value="1"/>
</dbReference>
<dbReference type="PANTHER" id="PTHR22792">
    <property type="entry name" value="LUPUS LA PROTEIN-RELATED"/>
    <property type="match status" value="1"/>
</dbReference>
<dbReference type="InterPro" id="IPR045180">
    <property type="entry name" value="La_dom_prot"/>
</dbReference>
<feature type="compositionally biased region" description="Basic and acidic residues" evidence="3">
    <location>
        <begin position="211"/>
        <end position="258"/>
    </location>
</feature>
<feature type="region of interest" description="Disordered" evidence="3">
    <location>
        <begin position="1"/>
        <end position="576"/>
    </location>
</feature>
<feature type="compositionally biased region" description="Basic and acidic residues" evidence="3">
    <location>
        <begin position="716"/>
        <end position="729"/>
    </location>
</feature>
<protein>
    <recommendedName>
        <fullName evidence="4">HTH La-type RNA-binding domain-containing protein</fullName>
    </recommendedName>
</protein>
<dbReference type="AlphaFoldDB" id="A0A9P4TBP6"/>
<dbReference type="Pfam" id="PF21071">
    <property type="entry name" value="LARP1_HEAT"/>
    <property type="match status" value="1"/>
</dbReference>
<dbReference type="InterPro" id="IPR036388">
    <property type="entry name" value="WH-like_DNA-bd_sf"/>
</dbReference>
<dbReference type="Gene3D" id="1.10.10.10">
    <property type="entry name" value="Winged helix-like DNA-binding domain superfamily/Winged helix DNA-binding domain"/>
    <property type="match status" value="1"/>
</dbReference>
<sequence>MAATFSYAQAAKGISSPVSVSKPASGSATPAKDDATKAPITSTSQVNSWADDAETESSTEQPATNGESRTTISRPAKPVESLEASTADIDSLSASTATKDDDVSSQPNMSSESTWDNKSQASTSVDKTVEPVQKTSEKPEKGEKGRRGKKGDKGDKGDKAEKKEPEKEKEPPKPLKEAPLPSVNIWQQRADQQKTSAKPAVSPLANGVKKSSSEEKPAPAEKKPKSREEDKAAPVRKDSRNESEKKGAKSRPYDKDTKLASSAMPLPPNQDQESWPTPETAVDEDRKKAQEKSEKERKENATNGTSGKHEWVKVPYTPSVVFNTPLPNAAGSRRGGRAGGRGGAQSGGRAAGFAANGVAASEKDVSSADTATNGEQSKREVNGVVGDSSPKSKRSGSAASPTLKEQVPAVNGEKSLKGPGAAPFEPEASKRASATADASTQNGTFPRQYSGRPAKGRRGDFIGSERRKDGDSSPTKDTTTDGSENDRRPFDGPNGVQGKQGRYNNSYGGGRDRPRGGGRGGRGGFTNGHQFANGHAQQNSGSFSMGSGSPTTFSPGNNTFFTSPQGKFGRNGHRSQSVAEPYRYPTFQGAPQMPMQNPYMYDYNMMAPMGAMPYNPYSVDQFGVFQLLTSQVEYYFSVDNLLKDMYLRRHMDSQGFVSLEFIAAFNRIKSLSTDIELLKLVCQQSSHVQYRTGEDGRDRLRRREGWEQWVLAMADRDESAQNEGPKELHNPPVPNPAGFDQSNPPQYPSVQTGYGQDVSVPVVPQDAAAVPTGDLTNGTSSEDANGTVVPNGQPIQETTQVVSTEPDSFFDAQMASLIVIVRKLNKPPTALRPPVSRTYSDGSFDSKHGGIDEPGEASDHRFGATDSVSSHDLECEFHESSETEAESTNSPVRLYWVKDQDTPVVSVPGDILHESYFHLRSKALKQRQNTPFGSTCYDMEVLYQFWSHFLIRNFNTRMYDEFQRLAYEDAAQKGTDIGLFNLIKLYSQSLLSPQTTIRYRVARDYVALVESEGDDICPAFSQLQSDLFSEGLHPGSRQQVSRLLTDDLLALL</sequence>
<feature type="region of interest" description="Disordered" evidence="3">
    <location>
        <begin position="716"/>
        <end position="755"/>
    </location>
</feature>
<feature type="compositionally biased region" description="Gly residues" evidence="3">
    <location>
        <begin position="337"/>
        <end position="350"/>
    </location>
</feature>
<feature type="compositionally biased region" description="Low complexity" evidence="3">
    <location>
        <begin position="351"/>
        <end position="360"/>
    </location>
</feature>
<feature type="compositionally biased region" description="Polar residues" evidence="3">
    <location>
        <begin position="16"/>
        <end position="28"/>
    </location>
</feature>
<keyword evidence="1 2" id="KW-0694">RNA-binding</keyword>
<feature type="compositionally biased region" description="Polar residues" evidence="3">
    <location>
        <begin position="39"/>
        <end position="48"/>
    </location>
</feature>
<feature type="compositionally biased region" description="Basic and acidic residues" evidence="3">
    <location>
        <begin position="457"/>
        <end position="471"/>
    </location>
</feature>
<proteinExistence type="predicted"/>
<feature type="compositionally biased region" description="Gly residues" evidence="3">
    <location>
        <begin position="517"/>
        <end position="526"/>
    </location>
</feature>
<feature type="compositionally biased region" description="Polar residues" evidence="3">
    <location>
        <begin position="436"/>
        <end position="447"/>
    </location>
</feature>
<dbReference type="InterPro" id="IPR006630">
    <property type="entry name" value="La_HTH"/>
</dbReference>
<dbReference type="GO" id="GO:0000339">
    <property type="term" value="F:RNA cap binding"/>
    <property type="evidence" value="ECO:0007669"/>
    <property type="project" value="InterPro"/>
</dbReference>
<dbReference type="GO" id="GO:0048255">
    <property type="term" value="P:mRNA stabilization"/>
    <property type="evidence" value="ECO:0007669"/>
    <property type="project" value="InterPro"/>
</dbReference>
<evidence type="ECO:0000313" key="5">
    <source>
        <dbReference type="EMBL" id="KAF3000295.1"/>
    </source>
</evidence>
<dbReference type="CDD" id="cd07323">
    <property type="entry name" value="LAM"/>
    <property type="match status" value="1"/>
</dbReference>
<dbReference type="SMART" id="SM00684">
    <property type="entry name" value="DM15"/>
    <property type="match status" value="2"/>
</dbReference>
<organism evidence="5 6">
    <name type="scientific">Curvularia kusanoi</name>
    <name type="common">Cochliobolus kusanoi</name>
    <dbReference type="NCBI Taxonomy" id="90978"/>
    <lineage>
        <taxon>Eukaryota</taxon>
        <taxon>Fungi</taxon>
        <taxon>Dikarya</taxon>
        <taxon>Ascomycota</taxon>
        <taxon>Pezizomycotina</taxon>
        <taxon>Dothideomycetes</taxon>
        <taxon>Pleosporomycetidae</taxon>
        <taxon>Pleosporales</taxon>
        <taxon>Pleosporineae</taxon>
        <taxon>Pleosporaceae</taxon>
        <taxon>Curvularia</taxon>
    </lineage>
</organism>
<feature type="compositionally biased region" description="Basic and acidic residues" evidence="3">
    <location>
        <begin position="283"/>
        <end position="300"/>
    </location>
</feature>
<dbReference type="EMBL" id="SWKU01000015">
    <property type="protein sequence ID" value="KAF3000295.1"/>
    <property type="molecule type" value="Genomic_DNA"/>
</dbReference>
<evidence type="ECO:0000256" key="3">
    <source>
        <dbReference type="SAM" id="MobiDB-lite"/>
    </source>
</evidence>
<feature type="compositionally biased region" description="Polar residues" evidence="3">
    <location>
        <begin position="104"/>
        <end position="126"/>
    </location>
</feature>
<feature type="compositionally biased region" description="Polar residues" evidence="3">
    <location>
        <begin position="527"/>
        <end position="565"/>
    </location>
</feature>
<keyword evidence="6" id="KW-1185">Reference proteome</keyword>
<feature type="compositionally biased region" description="Basic and acidic residues" evidence="3">
    <location>
        <begin position="844"/>
        <end position="866"/>
    </location>
</feature>
<evidence type="ECO:0000313" key="6">
    <source>
        <dbReference type="Proteomes" id="UP000801428"/>
    </source>
</evidence>
<feature type="compositionally biased region" description="Polar residues" evidence="3">
    <location>
        <begin position="58"/>
        <end position="73"/>
    </location>
</feature>
<name>A0A9P4TBP6_CURKU</name>
<comment type="caution">
    <text evidence="5">The sequence shown here is derived from an EMBL/GenBank/DDBJ whole genome shotgun (WGS) entry which is preliminary data.</text>
</comment>